<dbReference type="SUPFAM" id="SSF53720">
    <property type="entry name" value="ALDH-like"/>
    <property type="match status" value="1"/>
</dbReference>
<evidence type="ECO:0000256" key="1">
    <source>
        <dbReference type="ARBA" id="ARBA00022857"/>
    </source>
</evidence>
<gene>
    <name evidence="3" type="ORF">MOO44_04625</name>
</gene>
<protein>
    <recommendedName>
        <fullName evidence="2">Acyl-CoA reductase</fullName>
        <ecNumber evidence="2">1.2.1.50</ecNumber>
    </recommendedName>
</protein>
<keyword evidence="2" id="KW-0560">Oxidoreductase</keyword>
<keyword evidence="1 2" id="KW-0521">NADP</keyword>
<dbReference type="AlphaFoldDB" id="A0A976RTB7"/>
<reference evidence="3" key="1">
    <citation type="journal article" date="2022" name="Int. J. Syst. Evol. Microbiol.">
        <title>Apilactobacillus apisilvae sp. nov., Nicolia spurrieriana gen. nov. sp. nov., Bombilactobacillus folatiphilus sp. nov. and Bombilactobacillus thymidiniphilus sp. nov., four new lactic acid bacterial isolates from stingless bees Tetragonula carbonaria and Austroplebeia australis.</title>
        <authorList>
            <person name="Oliphant S.A."/>
            <person name="Watson-Haigh N.S."/>
            <person name="Sumby K.M."/>
            <person name="Gardner J."/>
            <person name="Groom S."/>
            <person name="Jiranek V."/>
        </authorList>
    </citation>
    <scope>NUCLEOTIDE SEQUENCE</scope>
    <source>
        <strain evidence="3">SGEP1_A5</strain>
    </source>
</reference>
<dbReference type="GO" id="GO:0003995">
    <property type="term" value="F:acyl-CoA dehydrogenase activity"/>
    <property type="evidence" value="ECO:0007669"/>
    <property type="project" value="InterPro"/>
</dbReference>
<dbReference type="Pfam" id="PF05893">
    <property type="entry name" value="LuxC"/>
    <property type="match status" value="1"/>
</dbReference>
<comment type="catalytic activity">
    <reaction evidence="2">
        <text>a long-chain fatty aldehyde + NADP(+) + CoA = a long-chain fatty acyl-CoA + NADPH + H(+)</text>
        <dbReference type="Rhea" id="RHEA:15437"/>
        <dbReference type="ChEBI" id="CHEBI:15378"/>
        <dbReference type="ChEBI" id="CHEBI:17176"/>
        <dbReference type="ChEBI" id="CHEBI:57287"/>
        <dbReference type="ChEBI" id="CHEBI:57783"/>
        <dbReference type="ChEBI" id="CHEBI:58349"/>
        <dbReference type="ChEBI" id="CHEBI:83139"/>
        <dbReference type="EC" id="1.2.1.50"/>
    </reaction>
</comment>
<dbReference type="GO" id="GO:0008218">
    <property type="term" value="P:bioluminescence"/>
    <property type="evidence" value="ECO:0007669"/>
    <property type="project" value="InterPro"/>
</dbReference>
<keyword evidence="4" id="KW-1185">Reference proteome</keyword>
<dbReference type="InterPro" id="IPR016161">
    <property type="entry name" value="Ald_DH/histidinol_DH"/>
</dbReference>
<dbReference type="EC" id="1.2.1.50" evidence="2"/>
<dbReference type="PIRSF" id="PIRSF009414">
    <property type="entry name" value="LuxC"/>
    <property type="match status" value="1"/>
</dbReference>
<evidence type="ECO:0000313" key="3">
    <source>
        <dbReference type="EMBL" id="UQS87443.1"/>
    </source>
</evidence>
<sequence length="489" mass="54654">MPATIKIIPLDIFKLPDSISVQSFRYQSVTVGTTVYSLRYPVIDADAIAHTARLIEAHQQSDLAKRTVAEIIDVIDRAIQLWTQPQYPQRCLAMQLIPVLTGYNAETVALEMKRFVRVFRKKELLRFVDTELDQPGILDQFHPQKIGSSTKAFGPNGIFHVFSGNIPGLQIWPLVMGMLVKSANLGKTSLAEPLFPILFMQSIAAIDQRLADCVAIMPWQGGTTALERAAIDNTDATIVYGSNRAVEGIRKLVPTEKRFLHYGYKISFAMVGKEALTAEYYPKTVKRAVEDVAVYDQQSCLSAQAIFVERNGAVTPHQFAKLVATELQNYQLKRPRAQLTTEEAAAIVRLRNEYQLKRVQGASVDVIESAHDTSWTVIFHDHPGFANSPLNRTVNIFAIGHLEDVNQYLAQYQQFLQSCGLAVAPERVFPLANQLGRIGVDRVSALGEMTRAKPGWHHDGGFNLLSLLHFVDVERNAEDLAEHYDPDVE</sequence>
<dbReference type="KEGG" id="lbe:MOO44_04625"/>
<evidence type="ECO:0000256" key="2">
    <source>
        <dbReference type="PIRNR" id="PIRNR009414"/>
    </source>
</evidence>
<accession>A0A976RTB7</accession>
<dbReference type="Proteomes" id="UP000831181">
    <property type="component" value="Chromosome"/>
</dbReference>
<dbReference type="GO" id="GO:0050062">
    <property type="term" value="F:long-chain-fatty-acyl-CoA reductase activity"/>
    <property type="evidence" value="ECO:0007669"/>
    <property type="project" value="UniProtKB-EC"/>
</dbReference>
<evidence type="ECO:0000313" key="4">
    <source>
        <dbReference type="Proteomes" id="UP000831181"/>
    </source>
</evidence>
<comment type="similarity">
    <text evidence="2">Belongs to the LuxC family.</text>
</comment>
<dbReference type="CDD" id="cd07080">
    <property type="entry name" value="ALDH_Acyl-CoA-Red_LuxC"/>
    <property type="match status" value="1"/>
</dbReference>
<organism evidence="3 4">
    <name type="scientific">Nicoliella spurrieriana</name>
    <dbReference type="NCBI Taxonomy" id="2925830"/>
    <lineage>
        <taxon>Bacteria</taxon>
        <taxon>Bacillati</taxon>
        <taxon>Bacillota</taxon>
        <taxon>Bacilli</taxon>
        <taxon>Lactobacillales</taxon>
        <taxon>Lactobacillaceae</taxon>
        <taxon>Nicoliella</taxon>
    </lineage>
</organism>
<proteinExistence type="inferred from homology"/>
<dbReference type="EMBL" id="CP093361">
    <property type="protein sequence ID" value="UQS87443.1"/>
    <property type="molecule type" value="Genomic_DNA"/>
</dbReference>
<dbReference type="RefSeq" id="WP_260117250.1">
    <property type="nucleotide sequence ID" value="NZ_CP093361.1"/>
</dbReference>
<name>A0A976RTB7_9LACO</name>
<dbReference type="InterPro" id="IPR008670">
    <property type="entry name" value="CoA_reduct_LuxC"/>
</dbReference>